<dbReference type="PROSITE" id="PS50937">
    <property type="entry name" value="HTH_MERR_2"/>
    <property type="match status" value="1"/>
</dbReference>
<proteinExistence type="predicted"/>
<evidence type="ECO:0000259" key="7">
    <source>
        <dbReference type="PROSITE" id="PS50937"/>
    </source>
</evidence>
<feature type="coiled-coil region" evidence="6">
    <location>
        <begin position="81"/>
        <end position="108"/>
    </location>
</feature>
<evidence type="ECO:0000256" key="2">
    <source>
        <dbReference type="ARBA" id="ARBA00022490"/>
    </source>
</evidence>
<keyword evidence="2" id="KW-0963">Cytoplasm</keyword>
<dbReference type="PRINTS" id="PR00040">
    <property type="entry name" value="HTHMERR"/>
</dbReference>
<dbReference type="EMBL" id="JAJISC010000008">
    <property type="protein sequence ID" value="MCS2610885.1"/>
    <property type="molecule type" value="Genomic_DNA"/>
</dbReference>
<dbReference type="PROSITE" id="PS00552">
    <property type="entry name" value="HTH_MERR_1"/>
    <property type="match status" value="1"/>
</dbReference>
<feature type="domain" description="HTH merR-type" evidence="7">
    <location>
        <begin position="1"/>
        <end position="69"/>
    </location>
</feature>
<dbReference type="InterPro" id="IPR011789">
    <property type="entry name" value="CueR"/>
</dbReference>
<dbReference type="PANTHER" id="PTHR30204">
    <property type="entry name" value="REDOX-CYCLING DRUG-SENSING TRANSCRIPTIONAL ACTIVATOR SOXR"/>
    <property type="match status" value="1"/>
</dbReference>
<dbReference type="InterPro" id="IPR009061">
    <property type="entry name" value="DNA-bd_dom_put_sf"/>
</dbReference>
<gene>
    <name evidence="8" type="primary">cueR</name>
    <name evidence="8" type="ORF">LLY24_16335</name>
</gene>
<dbReference type="InterPro" id="IPR015358">
    <property type="entry name" value="Tscrpt_reg_MerR_DNA-bd"/>
</dbReference>
<sequence length="136" mass="15053">MNIGDAARASGVSAKMIRYYEQIGLIPPAARTASGYRNYSDNDIHILRFVRRARDLGFSVAGISELLGLWRNRSRQSADVKRIVQAHIAELRQKIEDLQQMADTLQVLADCCAGDNRPNCPILADLETVNGKAPKT</sequence>
<dbReference type="CDD" id="cd01108">
    <property type="entry name" value="HTH_CueR"/>
    <property type="match status" value="1"/>
</dbReference>
<dbReference type="Pfam" id="PF09278">
    <property type="entry name" value="MerR-DNA-bind"/>
    <property type="match status" value="1"/>
</dbReference>
<evidence type="ECO:0000256" key="5">
    <source>
        <dbReference type="ARBA" id="ARBA00023163"/>
    </source>
</evidence>
<comment type="subcellular location">
    <subcellularLocation>
        <location evidence="1">Cytoplasm</location>
    </subcellularLocation>
</comment>
<keyword evidence="6" id="KW-0175">Coiled coil</keyword>
<comment type="caution">
    <text evidence="8">The sequence shown here is derived from an EMBL/GenBank/DDBJ whole genome shotgun (WGS) entry which is preliminary data.</text>
</comment>
<evidence type="ECO:0000256" key="4">
    <source>
        <dbReference type="ARBA" id="ARBA00023125"/>
    </source>
</evidence>
<keyword evidence="9" id="KW-1185">Reference proteome</keyword>
<name>A0ABT2EH45_9GAMM</name>
<dbReference type="RefSeq" id="WP_259037376.1">
    <property type="nucleotide sequence ID" value="NZ_JAJISC010000008.1"/>
</dbReference>
<keyword evidence="3" id="KW-0805">Transcription regulation</keyword>
<dbReference type="Gene3D" id="1.10.1660.10">
    <property type="match status" value="1"/>
</dbReference>
<evidence type="ECO:0000313" key="8">
    <source>
        <dbReference type="EMBL" id="MCS2610885.1"/>
    </source>
</evidence>
<accession>A0ABT2EH45</accession>
<keyword evidence="4" id="KW-0238">DNA-binding</keyword>
<organism evidence="8 9">
    <name type="scientific">Halomonas dongshanensis</name>
    <dbReference type="NCBI Taxonomy" id="2890835"/>
    <lineage>
        <taxon>Bacteria</taxon>
        <taxon>Pseudomonadati</taxon>
        <taxon>Pseudomonadota</taxon>
        <taxon>Gammaproteobacteria</taxon>
        <taxon>Oceanospirillales</taxon>
        <taxon>Halomonadaceae</taxon>
        <taxon>Halomonas</taxon>
    </lineage>
</organism>
<dbReference type="NCBIfam" id="TIGR02044">
    <property type="entry name" value="CueR"/>
    <property type="match status" value="1"/>
</dbReference>
<dbReference type="SUPFAM" id="SSF46955">
    <property type="entry name" value="Putative DNA-binding domain"/>
    <property type="match status" value="1"/>
</dbReference>
<reference evidence="8" key="1">
    <citation type="submission" date="2021-11" db="EMBL/GenBank/DDBJ databases">
        <title>Halomonas sp., isolated from a coastal aquaculture zone in Dongshan Bay.</title>
        <authorList>
            <person name="Lin W."/>
        </authorList>
    </citation>
    <scope>NUCLEOTIDE SEQUENCE</scope>
    <source>
        <strain evidence="8">Yzlin-01</strain>
    </source>
</reference>
<evidence type="ECO:0000256" key="3">
    <source>
        <dbReference type="ARBA" id="ARBA00023015"/>
    </source>
</evidence>
<dbReference type="PANTHER" id="PTHR30204:SF94">
    <property type="entry name" value="HEAVY METAL-DEPENDENT TRANSCRIPTIONAL REGULATOR HI_0293-RELATED"/>
    <property type="match status" value="1"/>
</dbReference>
<dbReference type="SMART" id="SM00422">
    <property type="entry name" value="HTH_MERR"/>
    <property type="match status" value="1"/>
</dbReference>
<evidence type="ECO:0000256" key="6">
    <source>
        <dbReference type="SAM" id="Coils"/>
    </source>
</evidence>
<dbReference type="InterPro" id="IPR000551">
    <property type="entry name" value="MerR-type_HTH_dom"/>
</dbReference>
<protein>
    <submittedName>
        <fullName evidence="8">Cu(I)-responsive transcriptional regulator</fullName>
    </submittedName>
</protein>
<dbReference type="Pfam" id="PF00376">
    <property type="entry name" value="MerR"/>
    <property type="match status" value="1"/>
</dbReference>
<keyword evidence="5" id="KW-0804">Transcription</keyword>
<evidence type="ECO:0000256" key="1">
    <source>
        <dbReference type="ARBA" id="ARBA00004496"/>
    </source>
</evidence>
<dbReference type="InterPro" id="IPR047057">
    <property type="entry name" value="MerR_fam"/>
</dbReference>
<dbReference type="Proteomes" id="UP001165542">
    <property type="component" value="Unassembled WGS sequence"/>
</dbReference>
<evidence type="ECO:0000313" key="9">
    <source>
        <dbReference type="Proteomes" id="UP001165542"/>
    </source>
</evidence>